<gene>
    <name evidence="2" type="ORF">GCM10025870_06160</name>
</gene>
<feature type="compositionally biased region" description="Low complexity" evidence="1">
    <location>
        <begin position="271"/>
        <end position="284"/>
    </location>
</feature>
<keyword evidence="3" id="KW-1185">Reference proteome</keyword>
<proteinExistence type="predicted"/>
<protein>
    <submittedName>
        <fullName evidence="2">Uncharacterized protein</fullName>
    </submittedName>
</protein>
<accession>A0ABN6YDT8</accession>
<feature type="compositionally biased region" description="Basic and acidic residues" evidence="1">
    <location>
        <begin position="248"/>
        <end position="270"/>
    </location>
</feature>
<feature type="compositionally biased region" description="Basic and acidic residues" evidence="1">
    <location>
        <begin position="213"/>
        <end position="228"/>
    </location>
</feature>
<evidence type="ECO:0000313" key="3">
    <source>
        <dbReference type="Proteomes" id="UP001321477"/>
    </source>
</evidence>
<evidence type="ECO:0000313" key="2">
    <source>
        <dbReference type="EMBL" id="BDZ53543.1"/>
    </source>
</evidence>
<reference evidence="3" key="1">
    <citation type="journal article" date="2019" name="Int. J. Syst. Evol. Microbiol.">
        <title>The Global Catalogue of Microorganisms (GCM) 10K type strain sequencing project: providing services to taxonomists for standard genome sequencing and annotation.</title>
        <authorList>
            <consortium name="The Broad Institute Genomics Platform"/>
            <consortium name="The Broad Institute Genome Sequencing Center for Infectious Disease"/>
            <person name="Wu L."/>
            <person name="Ma J."/>
        </authorList>
    </citation>
    <scope>NUCLEOTIDE SEQUENCE [LARGE SCALE GENOMIC DNA]</scope>
    <source>
        <strain evidence="3">NBRC 109019</strain>
    </source>
</reference>
<organism evidence="2 3">
    <name type="scientific">Agromyces marinus</name>
    <dbReference type="NCBI Taxonomy" id="1389020"/>
    <lineage>
        <taxon>Bacteria</taxon>
        <taxon>Bacillati</taxon>
        <taxon>Actinomycetota</taxon>
        <taxon>Actinomycetes</taxon>
        <taxon>Micrococcales</taxon>
        <taxon>Microbacteriaceae</taxon>
        <taxon>Agromyces</taxon>
    </lineage>
</organism>
<evidence type="ECO:0000256" key="1">
    <source>
        <dbReference type="SAM" id="MobiDB-lite"/>
    </source>
</evidence>
<feature type="region of interest" description="Disordered" evidence="1">
    <location>
        <begin position="213"/>
        <end position="304"/>
    </location>
</feature>
<dbReference type="Proteomes" id="UP001321477">
    <property type="component" value="Chromosome"/>
</dbReference>
<name>A0ABN6YDT8_9MICO</name>
<sequence>MIVEVEVPVEDVRLDLLLAHALEGGVVTDRDGSRVTHPAVDEPPRVDAVGRDEALRLRRQVRRRVPEFTPALEAVHDDAAHRRLVPEQFGRVRDVPGVEQFPDPRRGHPAPALGHDVVDHDDLEPVLLALTAEHLDIALVAGPVPEVVPDQEHPRVERVDEVPADERLGRVAGQPAVVVQEHRGIQARRGQQFELLPGADELGRRLPGRVERRRVPVERDRDRLEAPRVGDAPQLADDRTVALVHPVELADRHGGRTEVRGDRLDPREGPHSPSRASASAPFPATGWRASHHMPSGGSTSGMNR</sequence>
<dbReference type="EMBL" id="AP027734">
    <property type="protein sequence ID" value="BDZ53543.1"/>
    <property type="molecule type" value="Genomic_DNA"/>
</dbReference>